<evidence type="ECO:0000313" key="10">
    <source>
        <dbReference type="Proteomes" id="UP000178092"/>
    </source>
</evidence>
<dbReference type="Pfam" id="PF00181">
    <property type="entry name" value="Ribosomal_L2_N"/>
    <property type="match status" value="1"/>
</dbReference>
<sequence>MKRGILTKKRPEKNLMVRIPTTAGRNNQGRITAWQRGGGTRKKYRLVEFGQKYLGKNGTVTAIEYDPNRNAWILLVEYEGGEMAYVLAPHDVKVGDVIRCDEKADAKKGNRMKLKNIPTGELVHNVEINPNAGGKMIRGAGTWAKIEAHEGKYTLVTLPSSEIRKVLSECYASIGMVSRPEFMYERVKNAGSARLKGKRPNVRGKAMNPVDHPHGGGEGRAPIGMKAPKTPWGKPARGVKTRRRKFTDKFIIQRRKKKKKK</sequence>
<comment type="similarity">
    <text evidence="1">Belongs to the universal ribosomal protein uL2 family.</text>
</comment>
<evidence type="ECO:0000256" key="4">
    <source>
        <dbReference type="ARBA" id="ARBA00035242"/>
    </source>
</evidence>
<dbReference type="GO" id="GO:0015934">
    <property type="term" value="C:large ribosomal subunit"/>
    <property type="evidence" value="ECO:0007669"/>
    <property type="project" value="InterPro"/>
</dbReference>
<evidence type="ECO:0000256" key="1">
    <source>
        <dbReference type="ARBA" id="ARBA00005636"/>
    </source>
</evidence>
<dbReference type="FunFam" id="4.10.950.10:FF:000001">
    <property type="entry name" value="50S ribosomal protein L2"/>
    <property type="match status" value="1"/>
</dbReference>
<dbReference type="PANTHER" id="PTHR13691:SF5">
    <property type="entry name" value="LARGE RIBOSOMAL SUBUNIT PROTEIN UL2M"/>
    <property type="match status" value="1"/>
</dbReference>
<evidence type="ECO:0000259" key="7">
    <source>
        <dbReference type="SMART" id="SM01382"/>
    </source>
</evidence>
<organism evidence="9 10">
    <name type="scientific">Candidatus Wildermuthbacteria bacterium RIFCSPHIGHO2_02_FULL_45_25</name>
    <dbReference type="NCBI Taxonomy" id="1802450"/>
    <lineage>
        <taxon>Bacteria</taxon>
        <taxon>Candidatus Wildermuthiibacteriota</taxon>
    </lineage>
</organism>
<dbReference type="InterPro" id="IPR002171">
    <property type="entry name" value="Ribosomal_uL2"/>
</dbReference>
<name>A0A1G2R508_9BACT</name>
<proteinExistence type="inferred from homology"/>
<dbReference type="InterPro" id="IPR014726">
    <property type="entry name" value="Ribosomal_uL2_dom3"/>
</dbReference>
<dbReference type="SUPFAM" id="SSF50249">
    <property type="entry name" value="Nucleic acid-binding proteins"/>
    <property type="match status" value="1"/>
</dbReference>
<dbReference type="InterPro" id="IPR022666">
    <property type="entry name" value="Ribosomal_uL2_RNA-bd_dom"/>
</dbReference>
<dbReference type="InterPro" id="IPR014722">
    <property type="entry name" value="Rib_uL2_dom2"/>
</dbReference>
<comment type="caution">
    <text evidence="9">The sequence shown here is derived from an EMBL/GenBank/DDBJ whole genome shotgun (WGS) entry which is preliminary data.</text>
</comment>
<dbReference type="InterPro" id="IPR005880">
    <property type="entry name" value="Ribosomal_uL2_bac/org-type"/>
</dbReference>
<keyword evidence="2 9" id="KW-0689">Ribosomal protein</keyword>
<dbReference type="SMART" id="SM01382">
    <property type="entry name" value="Ribosomal_L2_C"/>
    <property type="match status" value="1"/>
</dbReference>
<evidence type="ECO:0000259" key="8">
    <source>
        <dbReference type="SMART" id="SM01383"/>
    </source>
</evidence>
<protein>
    <recommendedName>
        <fullName evidence="4">Large ribosomal subunit protein uL2</fullName>
    </recommendedName>
    <alternativeName>
        <fullName evidence="5">50S ribosomal protein L2</fullName>
    </alternativeName>
</protein>
<feature type="region of interest" description="Disordered" evidence="6">
    <location>
        <begin position="193"/>
        <end position="261"/>
    </location>
</feature>
<dbReference type="GO" id="GO:0002181">
    <property type="term" value="P:cytoplasmic translation"/>
    <property type="evidence" value="ECO:0007669"/>
    <property type="project" value="TreeGrafter"/>
</dbReference>
<dbReference type="GO" id="GO:0016740">
    <property type="term" value="F:transferase activity"/>
    <property type="evidence" value="ECO:0007669"/>
    <property type="project" value="InterPro"/>
</dbReference>
<dbReference type="Gene3D" id="4.10.950.10">
    <property type="entry name" value="Ribosomal protein L2, domain 3"/>
    <property type="match status" value="1"/>
</dbReference>
<dbReference type="Gene3D" id="2.40.50.140">
    <property type="entry name" value="Nucleic acid-binding proteins"/>
    <property type="match status" value="1"/>
</dbReference>
<dbReference type="GO" id="GO:0003723">
    <property type="term" value="F:RNA binding"/>
    <property type="evidence" value="ECO:0007669"/>
    <property type="project" value="InterPro"/>
</dbReference>
<gene>
    <name evidence="9" type="ORF">A3C04_04550</name>
</gene>
<dbReference type="InterPro" id="IPR012340">
    <property type="entry name" value="NA-bd_OB-fold"/>
</dbReference>
<dbReference type="PIRSF" id="PIRSF002158">
    <property type="entry name" value="Ribosomal_L2"/>
    <property type="match status" value="1"/>
</dbReference>
<dbReference type="InterPro" id="IPR008991">
    <property type="entry name" value="Translation_prot_SH3-like_sf"/>
</dbReference>
<dbReference type="SMART" id="SM01383">
    <property type="entry name" value="Ribosomal_L2"/>
    <property type="match status" value="1"/>
</dbReference>
<dbReference type="Pfam" id="PF03947">
    <property type="entry name" value="Ribosomal_L2_C"/>
    <property type="match status" value="1"/>
</dbReference>
<evidence type="ECO:0000256" key="6">
    <source>
        <dbReference type="SAM" id="MobiDB-lite"/>
    </source>
</evidence>
<accession>A0A1G2R508</accession>
<dbReference type="EMBL" id="MHTV01000001">
    <property type="protein sequence ID" value="OHA67916.1"/>
    <property type="molecule type" value="Genomic_DNA"/>
</dbReference>
<evidence type="ECO:0000313" key="9">
    <source>
        <dbReference type="EMBL" id="OHA67916.1"/>
    </source>
</evidence>
<evidence type="ECO:0000256" key="2">
    <source>
        <dbReference type="ARBA" id="ARBA00022980"/>
    </source>
</evidence>
<evidence type="ECO:0000256" key="5">
    <source>
        <dbReference type="ARBA" id="ARBA00035459"/>
    </source>
</evidence>
<dbReference type="FunFam" id="2.30.30.30:FF:000001">
    <property type="entry name" value="50S ribosomal protein L2"/>
    <property type="match status" value="1"/>
</dbReference>
<dbReference type="Proteomes" id="UP000178092">
    <property type="component" value="Unassembled WGS sequence"/>
</dbReference>
<dbReference type="SUPFAM" id="SSF50104">
    <property type="entry name" value="Translation proteins SH3-like domain"/>
    <property type="match status" value="1"/>
</dbReference>
<reference evidence="9 10" key="1">
    <citation type="journal article" date="2016" name="Nat. Commun.">
        <title>Thousands of microbial genomes shed light on interconnected biogeochemical processes in an aquifer system.</title>
        <authorList>
            <person name="Anantharaman K."/>
            <person name="Brown C.T."/>
            <person name="Hug L.A."/>
            <person name="Sharon I."/>
            <person name="Castelle C.J."/>
            <person name="Probst A.J."/>
            <person name="Thomas B.C."/>
            <person name="Singh A."/>
            <person name="Wilkins M.J."/>
            <person name="Karaoz U."/>
            <person name="Brodie E.L."/>
            <person name="Williams K.H."/>
            <person name="Hubbard S.S."/>
            <person name="Banfield J.F."/>
        </authorList>
    </citation>
    <scope>NUCLEOTIDE SEQUENCE [LARGE SCALE GENOMIC DNA]</scope>
</reference>
<dbReference type="InterPro" id="IPR022669">
    <property type="entry name" value="Ribosomal_uL2_C"/>
</dbReference>
<dbReference type="AlphaFoldDB" id="A0A1G2R508"/>
<feature type="domain" description="Large ribosomal subunit protein uL2 C-terminal" evidence="7">
    <location>
        <begin position="106"/>
        <end position="235"/>
    </location>
</feature>
<feature type="compositionally biased region" description="Basic residues" evidence="6">
    <location>
        <begin position="237"/>
        <end position="261"/>
    </location>
</feature>
<dbReference type="NCBIfam" id="TIGR01171">
    <property type="entry name" value="rplB_bact"/>
    <property type="match status" value="1"/>
</dbReference>
<dbReference type="Gene3D" id="2.30.30.30">
    <property type="match status" value="1"/>
</dbReference>
<evidence type="ECO:0000256" key="3">
    <source>
        <dbReference type="ARBA" id="ARBA00023274"/>
    </source>
</evidence>
<keyword evidence="3" id="KW-0687">Ribonucleoprotein</keyword>
<feature type="domain" description="Large ribosomal subunit protein uL2 RNA-binding" evidence="8">
    <location>
        <begin position="24"/>
        <end position="100"/>
    </location>
</feature>
<dbReference type="PANTHER" id="PTHR13691">
    <property type="entry name" value="RIBOSOMAL PROTEIN L2"/>
    <property type="match status" value="1"/>
</dbReference>
<dbReference type="GO" id="GO:0003735">
    <property type="term" value="F:structural constituent of ribosome"/>
    <property type="evidence" value="ECO:0007669"/>
    <property type="project" value="InterPro"/>
</dbReference>